<accession>A0A645IQE8</accession>
<reference evidence="1" key="1">
    <citation type="submission" date="2019-08" db="EMBL/GenBank/DDBJ databases">
        <authorList>
            <person name="Kucharzyk K."/>
            <person name="Murdoch R.W."/>
            <person name="Higgins S."/>
            <person name="Loffler F."/>
        </authorList>
    </citation>
    <scope>NUCLEOTIDE SEQUENCE</scope>
</reference>
<dbReference type="PANTHER" id="PTHR39338:SF7">
    <property type="entry name" value="BLL6692 PROTEIN"/>
    <property type="match status" value="1"/>
</dbReference>
<dbReference type="EMBL" id="VSSQ01120594">
    <property type="protein sequence ID" value="MPN53457.1"/>
    <property type="molecule type" value="Genomic_DNA"/>
</dbReference>
<evidence type="ECO:0000313" key="1">
    <source>
        <dbReference type="EMBL" id="MPN53457.1"/>
    </source>
</evidence>
<protein>
    <recommendedName>
        <fullName evidence="2">VWA domain-containing protein</fullName>
    </recommendedName>
</protein>
<comment type="caution">
    <text evidence="1">The sequence shown here is derived from an EMBL/GenBank/DDBJ whole genome shotgun (WGS) entry which is preliminary data.</text>
</comment>
<dbReference type="PANTHER" id="PTHR39338">
    <property type="entry name" value="BLL5662 PROTEIN-RELATED"/>
    <property type="match status" value="1"/>
</dbReference>
<proteinExistence type="predicted"/>
<dbReference type="AlphaFoldDB" id="A0A645IQE8"/>
<sequence length="156" mass="18560">MWPYANLCNLLFQSVSKSNHFKDLKIYYFHNCFYEELFLTPGCYYSESIETDWVLRNLNNEYKVIMVGDASMAPSELLSIGGSSYYNKYNEESGIDWIRRFTKKYEKTIWLNPLPESEWEYGYGYRTIQLVKKEMQMFHLSVKGLEDGLKYLIAAR</sequence>
<organism evidence="1">
    <name type="scientific">bioreactor metagenome</name>
    <dbReference type="NCBI Taxonomy" id="1076179"/>
    <lineage>
        <taxon>unclassified sequences</taxon>
        <taxon>metagenomes</taxon>
        <taxon>ecological metagenomes</taxon>
    </lineage>
</organism>
<name>A0A645IQE8_9ZZZZ</name>
<gene>
    <name evidence="1" type="ORF">SDC9_201121</name>
</gene>
<evidence type="ECO:0008006" key="2">
    <source>
        <dbReference type="Google" id="ProtNLM"/>
    </source>
</evidence>